<sequence>MGEKRVVPQSLKSVLEWDAVITEKLVKYVDHKYGPLAKYKTFMKGLEYSCHGLPWLLGTAVFIFFIMDLSCRQFLVNIFIGLIVDVIIVAVVKAITRRRRPVANKEKEMFASVSVDKFSFPSGHATRAVMLSILFPMQLDLFLPLSVVLMMWGGAVCASRVLLHRHHLLDVVGGTIIGILEALFLSYMWLSPQSAQGLVNFFLDETQAGANYDV</sequence>
<feature type="transmembrane region" description="Helical" evidence="1">
    <location>
        <begin position="141"/>
        <end position="163"/>
    </location>
</feature>
<keyword evidence="1" id="KW-0812">Transmembrane</keyword>
<accession>A0AAW0WKK3</accession>
<name>A0AAW0WKK3_CHEQU</name>
<reference evidence="3 4" key="1">
    <citation type="journal article" date="2024" name="BMC Genomics">
        <title>Genome assembly of redclaw crayfish (Cherax quadricarinatus) provides insights into its immune adaptation and hypoxia tolerance.</title>
        <authorList>
            <person name="Liu Z."/>
            <person name="Zheng J."/>
            <person name="Li H."/>
            <person name="Fang K."/>
            <person name="Wang S."/>
            <person name="He J."/>
            <person name="Zhou D."/>
            <person name="Weng S."/>
            <person name="Chi M."/>
            <person name="Gu Z."/>
            <person name="He J."/>
            <person name="Li F."/>
            <person name="Wang M."/>
        </authorList>
    </citation>
    <scope>NUCLEOTIDE SEQUENCE [LARGE SCALE GENOMIC DNA]</scope>
    <source>
        <strain evidence="3">ZL_2023a</strain>
    </source>
</reference>
<dbReference type="Gene3D" id="1.20.144.10">
    <property type="entry name" value="Phosphatidic acid phosphatase type 2/haloperoxidase"/>
    <property type="match status" value="1"/>
</dbReference>
<keyword evidence="1" id="KW-0472">Membrane</keyword>
<feature type="domain" description="Phosphatidic acid phosphatase type 2/haloperoxidase" evidence="2">
    <location>
        <begin position="73"/>
        <end position="186"/>
    </location>
</feature>
<reference evidence="3" key="2">
    <citation type="submission" date="2024-01" db="EMBL/GenBank/DDBJ databases">
        <authorList>
            <person name="He J."/>
            <person name="Wang M."/>
            <person name="Zheng J."/>
            <person name="Liu Z."/>
        </authorList>
    </citation>
    <scope>NUCLEOTIDE SEQUENCE</scope>
    <source>
        <strain evidence="3">ZL_2023a</strain>
        <tissue evidence="3">Muscle</tissue>
    </source>
</reference>
<dbReference type="Pfam" id="PF01569">
    <property type="entry name" value="PAP2"/>
    <property type="match status" value="1"/>
</dbReference>
<keyword evidence="1" id="KW-1133">Transmembrane helix</keyword>
<evidence type="ECO:0000259" key="2">
    <source>
        <dbReference type="SMART" id="SM00014"/>
    </source>
</evidence>
<feature type="transmembrane region" description="Helical" evidence="1">
    <location>
        <begin position="73"/>
        <end position="96"/>
    </location>
</feature>
<evidence type="ECO:0000313" key="4">
    <source>
        <dbReference type="Proteomes" id="UP001445076"/>
    </source>
</evidence>
<dbReference type="EMBL" id="JARKIK010000056">
    <property type="protein sequence ID" value="KAK8732647.1"/>
    <property type="molecule type" value="Genomic_DNA"/>
</dbReference>
<dbReference type="Proteomes" id="UP001445076">
    <property type="component" value="Unassembled WGS sequence"/>
</dbReference>
<evidence type="ECO:0000256" key="1">
    <source>
        <dbReference type="SAM" id="Phobius"/>
    </source>
</evidence>
<gene>
    <name evidence="3" type="ORF">OTU49_006865</name>
</gene>
<dbReference type="PANTHER" id="PTHR14969">
    <property type="entry name" value="SPHINGOSINE-1-PHOSPHATE PHOSPHOHYDROLASE"/>
    <property type="match status" value="1"/>
</dbReference>
<dbReference type="SMART" id="SM00014">
    <property type="entry name" value="acidPPc"/>
    <property type="match status" value="1"/>
</dbReference>
<feature type="transmembrane region" description="Helical" evidence="1">
    <location>
        <begin position="168"/>
        <end position="190"/>
    </location>
</feature>
<dbReference type="AlphaFoldDB" id="A0AAW0WKK3"/>
<dbReference type="InterPro" id="IPR036938">
    <property type="entry name" value="PAP2/HPO_sf"/>
</dbReference>
<dbReference type="PANTHER" id="PTHR14969:SF13">
    <property type="entry name" value="AT30094P"/>
    <property type="match status" value="1"/>
</dbReference>
<proteinExistence type="predicted"/>
<organism evidence="3 4">
    <name type="scientific">Cherax quadricarinatus</name>
    <name type="common">Australian red claw crayfish</name>
    <dbReference type="NCBI Taxonomy" id="27406"/>
    <lineage>
        <taxon>Eukaryota</taxon>
        <taxon>Metazoa</taxon>
        <taxon>Ecdysozoa</taxon>
        <taxon>Arthropoda</taxon>
        <taxon>Crustacea</taxon>
        <taxon>Multicrustacea</taxon>
        <taxon>Malacostraca</taxon>
        <taxon>Eumalacostraca</taxon>
        <taxon>Eucarida</taxon>
        <taxon>Decapoda</taxon>
        <taxon>Pleocyemata</taxon>
        <taxon>Astacidea</taxon>
        <taxon>Parastacoidea</taxon>
        <taxon>Parastacidae</taxon>
        <taxon>Cherax</taxon>
    </lineage>
</organism>
<dbReference type="SUPFAM" id="SSF48317">
    <property type="entry name" value="Acid phosphatase/Vanadium-dependent haloperoxidase"/>
    <property type="match status" value="1"/>
</dbReference>
<dbReference type="EMBL" id="JARKIK010000056">
    <property type="protein sequence ID" value="KAK8732649.1"/>
    <property type="molecule type" value="Genomic_DNA"/>
</dbReference>
<evidence type="ECO:0000313" key="3">
    <source>
        <dbReference type="EMBL" id="KAK8732647.1"/>
    </source>
</evidence>
<comment type="caution">
    <text evidence="3">The sequence shown here is derived from an EMBL/GenBank/DDBJ whole genome shotgun (WGS) entry which is preliminary data.</text>
</comment>
<protein>
    <recommendedName>
        <fullName evidence="2">Phosphatidic acid phosphatase type 2/haloperoxidase domain-containing protein</fullName>
    </recommendedName>
</protein>
<dbReference type="GO" id="GO:0042392">
    <property type="term" value="F:sphingosine-1-phosphate phosphatase activity"/>
    <property type="evidence" value="ECO:0007669"/>
    <property type="project" value="TreeGrafter"/>
</dbReference>
<dbReference type="InterPro" id="IPR000326">
    <property type="entry name" value="PAP2/HPO"/>
</dbReference>
<feature type="transmembrane region" description="Helical" evidence="1">
    <location>
        <begin position="48"/>
        <end position="67"/>
    </location>
</feature>
<keyword evidence="4" id="KW-1185">Reference proteome</keyword>